<reference evidence="5 6" key="1">
    <citation type="submission" date="2019-06" db="EMBL/GenBank/DDBJ databases">
        <title>A chromosomal-level reference genome of Carpinus fangiana (Coryloideae, Betulaceae).</title>
        <authorList>
            <person name="Yang X."/>
            <person name="Wang Z."/>
            <person name="Zhang L."/>
            <person name="Hao G."/>
            <person name="Liu J."/>
            <person name="Yang Y."/>
        </authorList>
    </citation>
    <scope>NUCLEOTIDE SEQUENCE [LARGE SCALE GENOMIC DNA]</scope>
    <source>
        <strain evidence="5">Cfa_2016G</strain>
        <tissue evidence="5">Leaf</tissue>
    </source>
</reference>
<dbReference type="InterPro" id="IPR000300">
    <property type="entry name" value="IPPc"/>
</dbReference>
<evidence type="ECO:0000259" key="4">
    <source>
        <dbReference type="SMART" id="SM00128"/>
    </source>
</evidence>
<dbReference type="SUPFAM" id="SSF56219">
    <property type="entry name" value="DNase I-like"/>
    <property type="match status" value="2"/>
</dbReference>
<comment type="similarity">
    <text evidence="1">Belongs to the inositol polyphosphate 5-phosphatase family.</text>
</comment>
<dbReference type="OrthoDB" id="62798at2759"/>
<protein>
    <recommendedName>
        <fullName evidence="4">Inositol polyphosphate-related phosphatase domain-containing protein</fullName>
    </recommendedName>
</protein>
<dbReference type="EMBL" id="CM017325">
    <property type="protein sequence ID" value="KAE8055563.1"/>
    <property type="molecule type" value="Genomic_DNA"/>
</dbReference>
<dbReference type="GO" id="GO:0034485">
    <property type="term" value="F:phosphatidylinositol-3,4,5-trisphosphate 5-phosphatase activity"/>
    <property type="evidence" value="ECO:0007669"/>
    <property type="project" value="TreeGrafter"/>
</dbReference>
<accession>A0A5N6R559</accession>
<dbReference type="PANTHER" id="PTHR45666">
    <property type="entry name" value="TYPE IV INOSITOL POLYPHOSPHATE 5-PHOSPHATASE 9"/>
    <property type="match status" value="1"/>
</dbReference>
<feature type="compositionally biased region" description="Polar residues" evidence="3">
    <location>
        <begin position="96"/>
        <end position="113"/>
    </location>
</feature>
<dbReference type="GO" id="GO:0046856">
    <property type="term" value="P:phosphatidylinositol dephosphorylation"/>
    <property type="evidence" value="ECO:0007669"/>
    <property type="project" value="InterPro"/>
</dbReference>
<evidence type="ECO:0000313" key="6">
    <source>
        <dbReference type="Proteomes" id="UP000327013"/>
    </source>
</evidence>
<dbReference type="Proteomes" id="UP000327013">
    <property type="component" value="Chromosome 5"/>
</dbReference>
<feature type="domain" description="Inositol polyphosphate-related phosphatase" evidence="4">
    <location>
        <begin position="341"/>
        <end position="640"/>
    </location>
</feature>
<gene>
    <name evidence="5" type="ORF">FH972_012393</name>
</gene>
<dbReference type="GO" id="GO:0004439">
    <property type="term" value="F:phosphatidylinositol-4,5-bisphosphate 5-phosphatase activity"/>
    <property type="evidence" value="ECO:0007669"/>
    <property type="project" value="TreeGrafter"/>
</dbReference>
<keyword evidence="6" id="KW-1185">Reference proteome</keyword>
<feature type="region of interest" description="Disordered" evidence="3">
    <location>
        <begin position="89"/>
        <end position="120"/>
    </location>
</feature>
<dbReference type="PANTHER" id="PTHR45666:SF21">
    <property type="entry name" value="TYPE I INOSITOL POLYPHOSPHATE 5-PHOSPHATASE 2"/>
    <property type="match status" value="1"/>
</dbReference>
<evidence type="ECO:0000256" key="1">
    <source>
        <dbReference type="ARBA" id="ARBA00010768"/>
    </source>
</evidence>
<dbReference type="SMART" id="SM00128">
    <property type="entry name" value="IPPc"/>
    <property type="match status" value="1"/>
</dbReference>
<dbReference type="InterPro" id="IPR036691">
    <property type="entry name" value="Endo/exonu/phosph_ase_sf"/>
</dbReference>
<dbReference type="FunFam" id="3.60.10.10:FF:000048">
    <property type="entry name" value="Type I inositol polyphosphate 5-phosphatase 2"/>
    <property type="match status" value="1"/>
</dbReference>
<dbReference type="GO" id="GO:0004445">
    <property type="term" value="F:inositol-polyphosphate 5-phosphatase activity"/>
    <property type="evidence" value="ECO:0007669"/>
    <property type="project" value="InterPro"/>
</dbReference>
<dbReference type="Pfam" id="PF22669">
    <property type="entry name" value="Exo_endo_phos2"/>
    <property type="match status" value="2"/>
</dbReference>
<keyword evidence="2" id="KW-0378">Hydrolase</keyword>
<name>A0A5N6R559_9ROSI</name>
<sequence length="668" mass="76400">MPVAASIFKNPCLESIVYKSCWPPVQISELETMRAKLGKRPEGFWPSIVMKKWLNIKPQVYDFSEDEADTETESEDDSCSVTDARIHADEDHSHRTQGNQSICPTQTSDTPSNGYRLRHRRGKSETLRAQYINTKDVRVTIGTWNVAGRVPDENLEIDDWLCTEEPADIYILGFQEVVPLNAGNVLGAEDNRPIPKWEAIIRKTLNKSLEPESKYKSYSAPPSPVLRTSSAADELAAEVDAHPLDMMSEQCVSAAQRYDMEQEALDRVMDIGMNLQLKRIYGIDCDRRLDWPEHSLDATPQVISSNSKLRRVFSSSGRIGLNLTENSLLLSPKCFALDDVRLKRLHHSTGNLGLMSMEQQVKPVVLDSISDAFSTFSDEQDDNFFELPKEQHNYEVMKNSGKSRPTYVRIVSKQMVGIYVSIWVRKRLRRHINNLKVSLVGVGLMGYMGNKGSVSVSMSLFQSRMCFVCSHLTSGQKDGADQRRNSDVYEIIRRTCFSSIFDADQPQTIPSHDQIFWFGDLNYRINMLDAEVRKLVALRRWDELLNNDQLSKELRSGHVFDGWKEGVIDFPPTYKYEFNSDRYVGENPKEGERKRSPAWCDRILWLGKGIKQLSYERAELKLSDHRPVSSNFLVEVEVLDHRKLQRAINFTSVAVHPEIFLDEELESQ</sequence>
<evidence type="ECO:0000256" key="3">
    <source>
        <dbReference type="SAM" id="MobiDB-lite"/>
    </source>
</evidence>
<dbReference type="InterPro" id="IPR045849">
    <property type="entry name" value="IP5P_plant"/>
</dbReference>
<evidence type="ECO:0000256" key="2">
    <source>
        <dbReference type="ARBA" id="ARBA00022801"/>
    </source>
</evidence>
<dbReference type="FunFam" id="3.60.10.10:FF:000061">
    <property type="entry name" value="Type I inositol polyphosphate 5-phosphatase 2"/>
    <property type="match status" value="1"/>
</dbReference>
<dbReference type="AlphaFoldDB" id="A0A5N6R559"/>
<organism evidence="5 6">
    <name type="scientific">Carpinus fangiana</name>
    <dbReference type="NCBI Taxonomy" id="176857"/>
    <lineage>
        <taxon>Eukaryota</taxon>
        <taxon>Viridiplantae</taxon>
        <taxon>Streptophyta</taxon>
        <taxon>Embryophyta</taxon>
        <taxon>Tracheophyta</taxon>
        <taxon>Spermatophyta</taxon>
        <taxon>Magnoliopsida</taxon>
        <taxon>eudicotyledons</taxon>
        <taxon>Gunneridae</taxon>
        <taxon>Pentapetalae</taxon>
        <taxon>rosids</taxon>
        <taxon>fabids</taxon>
        <taxon>Fagales</taxon>
        <taxon>Betulaceae</taxon>
        <taxon>Carpinus</taxon>
    </lineage>
</organism>
<evidence type="ECO:0000313" key="5">
    <source>
        <dbReference type="EMBL" id="KAE8055563.1"/>
    </source>
</evidence>
<proteinExistence type="inferred from homology"/>
<dbReference type="Gene3D" id="3.60.10.10">
    <property type="entry name" value="Endonuclease/exonuclease/phosphatase"/>
    <property type="match status" value="2"/>
</dbReference>